<proteinExistence type="predicted"/>
<gene>
    <name evidence="2" type="ORF">KIN20_037957</name>
</gene>
<evidence type="ECO:0000256" key="1">
    <source>
        <dbReference type="SAM" id="MobiDB-lite"/>
    </source>
</evidence>
<accession>A0AAD5WM92</accession>
<comment type="caution">
    <text evidence="2">The sequence shown here is derived from an EMBL/GenBank/DDBJ whole genome shotgun (WGS) entry which is preliminary data.</text>
</comment>
<evidence type="ECO:0000313" key="3">
    <source>
        <dbReference type="Proteomes" id="UP001196413"/>
    </source>
</evidence>
<organism evidence="2 3">
    <name type="scientific">Parelaphostrongylus tenuis</name>
    <name type="common">Meningeal worm</name>
    <dbReference type="NCBI Taxonomy" id="148309"/>
    <lineage>
        <taxon>Eukaryota</taxon>
        <taxon>Metazoa</taxon>
        <taxon>Ecdysozoa</taxon>
        <taxon>Nematoda</taxon>
        <taxon>Chromadorea</taxon>
        <taxon>Rhabditida</taxon>
        <taxon>Rhabditina</taxon>
        <taxon>Rhabditomorpha</taxon>
        <taxon>Strongyloidea</taxon>
        <taxon>Metastrongylidae</taxon>
        <taxon>Parelaphostrongylus</taxon>
    </lineage>
</organism>
<feature type="region of interest" description="Disordered" evidence="1">
    <location>
        <begin position="71"/>
        <end position="98"/>
    </location>
</feature>
<reference evidence="2" key="1">
    <citation type="submission" date="2021-06" db="EMBL/GenBank/DDBJ databases">
        <title>Parelaphostrongylus tenuis whole genome reference sequence.</title>
        <authorList>
            <person name="Garwood T.J."/>
            <person name="Larsen P.A."/>
            <person name="Fountain-Jones N.M."/>
            <person name="Garbe J.R."/>
            <person name="Macchietto M.G."/>
            <person name="Kania S.A."/>
            <person name="Gerhold R.W."/>
            <person name="Richards J.E."/>
            <person name="Wolf T.M."/>
        </authorList>
    </citation>
    <scope>NUCLEOTIDE SEQUENCE</scope>
    <source>
        <strain evidence="2">MNPRO001-30</strain>
        <tissue evidence="2">Meninges</tissue>
    </source>
</reference>
<sequence length="161" mass="18592">MMPWCGEDAAWQIACYRHPKWLELLQTSLIQSLCKHLGKRRARRLKRGGKRNARLNKGDDEPVVAEIIRVEPIVQNPSDDEPSRRGRRHDDDDNDDDPFGLDIFFVRVYGRSVTIRDQPERKTDFPASPEHRIGADNSFIASRSLVITLTADVVRFKIIEK</sequence>
<dbReference type="EMBL" id="JAHQIW010007491">
    <property type="protein sequence ID" value="KAJ1374855.1"/>
    <property type="molecule type" value="Genomic_DNA"/>
</dbReference>
<feature type="compositionally biased region" description="Basic and acidic residues" evidence="1">
    <location>
        <begin position="81"/>
        <end position="91"/>
    </location>
</feature>
<dbReference type="Proteomes" id="UP001196413">
    <property type="component" value="Unassembled WGS sequence"/>
</dbReference>
<protein>
    <submittedName>
        <fullName evidence="2">Uncharacterized protein</fullName>
    </submittedName>
</protein>
<name>A0AAD5WM92_PARTN</name>
<keyword evidence="3" id="KW-1185">Reference proteome</keyword>
<evidence type="ECO:0000313" key="2">
    <source>
        <dbReference type="EMBL" id="KAJ1374855.1"/>
    </source>
</evidence>
<dbReference type="AlphaFoldDB" id="A0AAD5WM92"/>